<gene>
    <name evidence="3" type="ORF">M9Y10_028229</name>
</gene>
<feature type="coiled-coil region" evidence="1">
    <location>
        <begin position="294"/>
        <end position="346"/>
    </location>
</feature>
<feature type="compositionally biased region" description="Low complexity" evidence="2">
    <location>
        <begin position="495"/>
        <end position="504"/>
    </location>
</feature>
<proteinExistence type="predicted"/>
<name>A0ABR2KIX4_9EUKA</name>
<comment type="caution">
    <text evidence="3">The sequence shown here is derived from an EMBL/GenBank/DDBJ whole genome shotgun (WGS) entry which is preliminary data.</text>
</comment>
<dbReference type="EMBL" id="JAPFFF010000004">
    <property type="protein sequence ID" value="KAK8891026.1"/>
    <property type="molecule type" value="Genomic_DNA"/>
</dbReference>
<dbReference type="Proteomes" id="UP001470230">
    <property type="component" value="Unassembled WGS sequence"/>
</dbReference>
<feature type="compositionally biased region" description="Polar residues" evidence="2">
    <location>
        <begin position="466"/>
        <end position="475"/>
    </location>
</feature>
<evidence type="ECO:0000256" key="1">
    <source>
        <dbReference type="SAM" id="Coils"/>
    </source>
</evidence>
<keyword evidence="4" id="KW-1185">Reference proteome</keyword>
<sequence>MNENYSEISSDLSYSQTLEENENSAQFIPGSPVSSKSPISPISVNSQQALTTLVIDAVNQLRAVTLPNDKEQLQFLDSLYIQNTKSNINNSNISSPVNKISSLIDFLIEKVTSSSLEVTKMYKEMQNAKEESRISESKASRMLLHLQQNIKLLSRIATNNGDTTIAQEAALNVQSISNLEDAHIPPDYIRQLKQTLSNKKDPTAQVEVLELLKQEISINSILRKQMQTLSQTSDSLLKSIELIKAQVSNVSKKKVDKMKLQIKKQQAFNKQLCSLCGCEENQIIETIQKSAEQAKRNQASIELLSKKLQQMKTETETKISGLTDENSKLTNEINILKHQLSQYENIQKSAQKTRMKLCELLNIQTNPKQTEFEAITTAANQSIPILISYFNIQKKTDVDISNIADYIQELKDEVSKLKIDQEKKRALMEKQAATIAELQDKSWKNWGIDEISKSGSLVRDDDESKGSNTNKLNYNYSSVNSIHSMEGKENNEANSFSQSSSASSTKIKQRLKQKVPANRSTNSSSPSISKSNINSSKSNLDENSSYSNNLIGIDKDYIFNDDNDDESQFEQLNVLKHQFSSIEQELVKIQKAVDVDNSDNEV</sequence>
<accession>A0ABR2KIX4</accession>
<reference evidence="3 4" key="1">
    <citation type="submission" date="2024-04" db="EMBL/GenBank/DDBJ databases">
        <title>Tritrichomonas musculus Genome.</title>
        <authorList>
            <person name="Alves-Ferreira E."/>
            <person name="Grigg M."/>
            <person name="Lorenzi H."/>
            <person name="Galac M."/>
        </authorList>
    </citation>
    <scope>NUCLEOTIDE SEQUENCE [LARGE SCALE GENOMIC DNA]</scope>
    <source>
        <strain evidence="3 4">EAF2021</strain>
    </source>
</reference>
<feature type="region of interest" description="Disordered" evidence="2">
    <location>
        <begin position="486"/>
        <end position="545"/>
    </location>
</feature>
<evidence type="ECO:0000256" key="2">
    <source>
        <dbReference type="SAM" id="MobiDB-lite"/>
    </source>
</evidence>
<feature type="compositionally biased region" description="Low complexity" evidence="2">
    <location>
        <begin position="520"/>
        <end position="538"/>
    </location>
</feature>
<organism evidence="3 4">
    <name type="scientific">Tritrichomonas musculus</name>
    <dbReference type="NCBI Taxonomy" id="1915356"/>
    <lineage>
        <taxon>Eukaryota</taxon>
        <taxon>Metamonada</taxon>
        <taxon>Parabasalia</taxon>
        <taxon>Tritrichomonadida</taxon>
        <taxon>Tritrichomonadidae</taxon>
        <taxon>Tritrichomonas</taxon>
    </lineage>
</organism>
<feature type="region of interest" description="Disordered" evidence="2">
    <location>
        <begin position="456"/>
        <end position="475"/>
    </location>
</feature>
<evidence type="ECO:0000313" key="3">
    <source>
        <dbReference type="EMBL" id="KAK8891026.1"/>
    </source>
</evidence>
<keyword evidence="1" id="KW-0175">Coiled coil</keyword>
<protein>
    <submittedName>
        <fullName evidence="3">Uncharacterized protein</fullName>
    </submittedName>
</protein>
<evidence type="ECO:0000313" key="4">
    <source>
        <dbReference type="Proteomes" id="UP001470230"/>
    </source>
</evidence>